<dbReference type="EMBL" id="BGPR01020738">
    <property type="protein sequence ID" value="GBN85355.1"/>
    <property type="molecule type" value="Genomic_DNA"/>
</dbReference>
<comment type="caution">
    <text evidence="1">The sequence shown here is derived from an EMBL/GenBank/DDBJ whole genome shotgun (WGS) entry which is preliminary data.</text>
</comment>
<dbReference type="GO" id="GO:0003676">
    <property type="term" value="F:nucleic acid binding"/>
    <property type="evidence" value="ECO:0007669"/>
    <property type="project" value="InterPro"/>
</dbReference>
<name>A0A4Y2SDP0_ARAVE</name>
<dbReference type="InterPro" id="IPR036397">
    <property type="entry name" value="RNaseH_sf"/>
</dbReference>
<protein>
    <recommendedName>
        <fullName evidence="3">Histone-lysine N-methyltransferase SETMAR</fullName>
    </recommendedName>
</protein>
<evidence type="ECO:0000313" key="2">
    <source>
        <dbReference type="Proteomes" id="UP000499080"/>
    </source>
</evidence>
<dbReference type="Proteomes" id="UP000499080">
    <property type="component" value="Unassembled WGS sequence"/>
</dbReference>
<keyword evidence="2" id="KW-1185">Reference proteome</keyword>
<reference evidence="1 2" key="1">
    <citation type="journal article" date="2019" name="Sci. Rep.">
        <title>Orb-weaving spider Araneus ventricosus genome elucidates the spidroin gene catalogue.</title>
        <authorList>
            <person name="Kono N."/>
            <person name="Nakamura H."/>
            <person name="Ohtoshi R."/>
            <person name="Moran D.A.P."/>
            <person name="Shinohara A."/>
            <person name="Yoshida Y."/>
            <person name="Fujiwara M."/>
            <person name="Mori M."/>
            <person name="Tomita M."/>
            <person name="Arakawa K."/>
        </authorList>
    </citation>
    <scope>NUCLEOTIDE SEQUENCE [LARGE SCALE GENOMIC DNA]</scope>
</reference>
<sequence>MHFVATRDVTVLERPPYSPDLAPADFFLFPHLKGVLKGLRFSDIAQVQQRMTTVLRAIPKEEFADSFHQLYNRCQKCIVASGDFFECQ</sequence>
<gene>
    <name evidence="1" type="ORF">AVEN_134978_1</name>
</gene>
<dbReference type="Gene3D" id="3.30.420.10">
    <property type="entry name" value="Ribonuclease H-like superfamily/Ribonuclease H"/>
    <property type="match status" value="1"/>
</dbReference>
<dbReference type="PANTHER" id="PTHR46060">
    <property type="entry name" value="MARINER MOS1 TRANSPOSASE-LIKE PROTEIN"/>
    <property type="match status" value="1"/>
</dbReference>
<dbReference type="AlphaFoldDB" id="A0A4Y2SDP0"/>
<dbReference type="InterPro" id="IPR052709">
    <property type="entry name" value="Transposase-MT_Hybrid"/>
</dbReference>
<dbReference type="OrthoDB" id="6434393at2759"/>
<evidence type="ECO:0008006" key="3">
    <source>
        <dbReference type="Google" id="ProtNLM"/>
    </source>
</evidence>
<accession>A0A4Y2SDP0</accession>
<evidence type="ECO:0000313" key="1">
    <source>
        <dbReference type="EMBL" id="GBN85355.1"/>
    </source>
</evidence>
<proteinExistence type="predicted"/>
<organism evidence="1 2">
    <name type="scientific">Araneus ventricosus</name>
    <name type="common">Orbweaver spider</name>
    <name type="synonym">Epeira ventricosa</name>
    <dbReference type="NCBI Taxonomy" id="182803"/>
    <lineage>
        <taxon>Eukaryota</taxon>
        <taxon>Metazoa</taxon>
        <taxon>Ecdysozoa</taxon>
        <taxon>Arthropoda</taxon>
        <taxon>Chelicerata</taxon>
        <taxon>Arachnida</taxon>
        <taxon>Araneae</taxon>
        <taxon>Araneomorphae</taxon>
        <taxon>Entelegynae</taxon>
        <taxon>Araneoidea</taxon>
        <taxon>Araneidae</taxon>
        <taxon>Araneus</taxon>
    </lineage>
</organism>
<dbReference type="PANTHER" id="PTHR46060:SF1">
    <property type="entry name" value="MARINER MOS1 TRANSPOSASE-LIKE PROTEIN"/>
    <property type="match status" value="1"/>
</dbReference>